<sequence>MKDRSLIVVFECRIVAIDSSKPNPYQPAQPVDGNSLPEDILRFNGVIEPDDYRCLLPQNHSERILYLVLAALLTITILFVGSAGLFFVSTGNLLIGLANFAFCVLIGLGLWFIQRRIGKQGITRRHLKKHPDLLGTARGEFSQSGLLFNDGTYQYWFGPSRLVNVGVSKKGIRFSVDGSPYRYLAFTNRLFESYSIFSAAPLKQTWIRLANEKTTDEDPFYLDVWNQVSHPPADAIRFRGQMTLRQPMKTPQLRKQASAELVSPVLAGCLFWFARDSIHPIFLWSGIIYTVFALTVNCRTWWNYFKGTSVQVWHQHGWISPDEFASCNNESAVRMPTTKISTFTMEDNLVTLTTESGASYFIPRDHVATQEQWNRLVDLGRNDNRTP</sequence>
<keyword evidence="1" id="KW-0812">Transmembrane</keyword>
<feature type="transmembrane region" description="Helical" evidence="1">
    <location>
        <begin position="257"/>
        <end position="275"/>
    </location>
</feature>
<dbReference type="RefSeq" id="WP_146398972.1">
    <property type="nucleotide sequence ID" value="NZ_SJPJ01000001.1"/>
</dbReference>
<keyword evidence="1" id="KW-1133">Transmembrane helix</keyword>
<dbReference type="OrthoDB" id="274202at2"/>
<reference evidence="2 3" key="1">
    <citation type="submission" date="2019-02" db="EMBL/GenBank/DDBJ databases">
        <title>Deep-cultivation of Planctomycetes and their phenomic and genomic characterization uncovers novel biology.</title>
        <authorList>
            <person name="Wiegand S."/>
            <person name="Jogler M."/>
            <person name="Boedeker C."/>
            <person name="Pinto D."/>
            <person name="Vollmers J."/>
            <person name="Rivas-Marin E."/>
            <person name="Kohn T."/>
            <person name="Peeters S.H."/>
            <person name="Heuer A."/>
            <person name="Rast P."/>
            <person name="Oberbeckmann S."/>
            <person name="Bunk B."/>
            <person name="Jeske O."/>
            <person name="Meyerdierks A."/>
            <person name="Storesund J.E."/>
            <person name="Kallscheuer N."/>
            <person name="Luecker S."/>
            <person name="Lage O.M."/>
            <person name="Pohl T."/>
            <person name="Merkel B.J."/>
            <person name="Hornburger P."/>
            <person name="Mueller R.-W."/>
            <person name="Bruemmer F."/>
            <person name="Labrenz M."/>
            <person name="Spormann A.M."/>
            <person name="Op Den Camp H."/>
            <person name="Overmann J."/>
            <person name="Amann R."/>
            <person name="Jetten M.S.M."/>
            <person name="Mascher T."/>
            <person name="Medema M.H."/>
            <person name="Devos D.P."/>
            <person name="Kaster A.-K."/>
            <person name="Ovreas L."/>
            <person name="Rohde M."/>
            <person name="Galperin M.Y."/>
            <person name="Jogler C."/>
        </authorList>
    </citation>
    <scope>NUCLEOTIDE SEQUENCE [LARGE SCALE GENOMIC DNA]</scope>
    <source>
        <strain evidence="2 3">CA13</strain>
    </source>
</reference>
<dbReference type="Proteomes" id="UP000315010">
    <property type="component" value="Unassembled WGS sequence"/>
</dbReference>
<dbReference type="EMBL" id="SJPJ01000001">
    <property type="protein sequence ID" value="TWT82456.1"/>
    <property type="molecule type" value="Genomic_DNA"/>
</dbReference>
<feature type="transmembrane region" description="Helical" evidence="1">
    <location>
        <begin position="64"/>
        <end position="87"/>
    </location>
</feature>
<keyword evidence="3" id="KW-1185">Reference proteome</keyword>
<keyword evidence="1" id="KW-0472">Membrane</keyword>
<organism evidence="2 3">
    <name type="scientific">Novipirellula herctigrandis</name>
    <dbReference type="NCBI Taxonomy" id="2527986"/>
    <lineage>
        <taxon>Bacteria</taxon>
        <taxon>Pseudomonadati</taxon>
        <taxon>Planctomycetota</taxon>
        <taxon>Planctomycetia</taxon>
        <taxon>Pirellulales</taxon>
        <taxon>Pirellulaceae</taxon>
        <taxon>Novipirellula</taxon>
    </lineage>
</organism>
<protein>
    <recommendedName>
        <fullName evidence="4">YcxB-like protein domain-containing protein</fullName>
    </recommendedName>
</protein>
<evidence type="ECO:0008006" key="4">
    <source>
        <dbReference type="Google" id="ProtNLM"/>
    </source>
</evidence>
<feature type="transmembrane region" description="Helical" evidence="1">
    <location>
        <begin position="281"/>
        <end position="302"/>
    </location>
</feature>
<dbReference type="AlphaFoldDB" id="A0A5C5Z5V8"/>
<accession>A0A5C5Z5V8</accession>
<name>A0A5C5Z5V8_9BACT</name>
<gene>
    <name evidence="2" type="ORF">CA13_39190</name>
</gene>
<proteinExistence type="predicted"/>
<feature type="transmembrane region" description="Helical" evidence="1">
    <location>
        <begin position="93"/>
        <end position="113"/>
    </location>
</feature>
<comment type="caution">
    <text evidence="2">The sequence shown here is derived from an EMBL/GenBank/DDBJ whole genome shotgun (WGS) entry which is preliminary data.</text>
</comment>
<evidence type="ECO:0000256" key="1">
    <source>
        <dbReference type="SAM" id="Phobius"/>
    </source>
</evidence>
<evidence type="ECO:0000313" key="3">
    <source>
        <dbReference type="Proteomes" id="UP000315010"/>
    </source>
</evidence>
<evidence type="ECO:0000313" key="2">
    <source>
        <dbReference type="EMBL" id="TWT82456.1"/>
    </source>
</evidence>